<dbReference type="RefSeq" id="WP_167961624.1">
    <property type="nucleotide sequence ID" value="NZ_JAATJJ010000001.1"/>
</dbReference>
<dbReference type="EMBL" id="JAATJJ010000001">
    <property type="protein sequence ID" value="NJB70643.1"/>
    <property type="molecule type" value="Genomic_DNA"/>
</dbReference>
<comment type="caution">
    <text evidence="2">The sequence shown here is derived from an EMBL/GenBank/DDBJ whole genome shotgun (WGS) entry which is preliminary data.</text>
</comment>
<dbReference type="InterPro" id="IPR016187">
    <property type="entry name" value="CTDL_fold"/>
</dbReference>
<dbReference type="InterPro" id="IPR034007">
    <property type="entry name" value="CTLD_bac"/>
</dbReference>
<keyword evidence="3" id="KW-1185">Reference proteome</keyword>
<dbReference type="CDD" id="cd03603">
    <property type="entry name" value="CLECT_VCBS"/>
    <property type="match status" value="1"/>
</dbReference>
<dbReference type="InterPro" id="IPR016186">
    <property type="entry name" value="C-type_lectin-like/link_sf"/>
</dbReference>
<name>A0A846QWJ0_9FLAO</name>
<sequence length="666" mass="70569">MKPTSRYKFLVFFVLLASLGFSQETYRDEFGTASYGNNDGTSSFAADWNETNDNNNPGSGRIQITGGDLRFEDITRNSHQISRTAFLTGAISAMLTFEWQTSGLDNGGGQYEQLSVQASSDGVSFTTIGTFNNSVTTGTFSYDITAYISGSTTIRFINDGTWQYGDWEGGEFVYIDDFQIAVTLPTNDPPVLTATGNQAFCPGTSIPIVETIGITDTDDTTTTAVYIQISSGYINGEDLLTLTGTHPNISSSWDAVQGELSLTGSATYTEYETAIAAVEYSSSGTPTGTRQFSITVGEANFLPDTGHYYEYVPDLGITWTDANAAASARTHFGLQGYLATLTSQEEADFSGSQAPGVGWIGGSDAAVEGDWRWVTGPEAGTPFWTGTAGGSVTAPFNYAFWNTNEPNQAGNEDYAHITHPNVNPNGSWNDLSNTGAGSGDYQPQGYVVEYGGMSGDPTLFITATTTISVDNVAPTASDPGAVTVFCTGDVPTSDITVVTDEADNCTVNPVVTFIGDVSDGGTNPEIITRTYRITDDAGNTTDVTQTITISPVTITGQPTDQSIIAGNNGVFSATVANADTYQWQVSTNGGGSFSNLSDGTEYSNTQSASLTVNSADIDKNGYIFRVIASNTGGVSCTPITSSEVTLTISVETVITNRKITYRVNKN</sequence>
<dbReference type="Gene3D" id="3.10.100.10">
    <property type="entry name" value="Mannose-Binding Protein A, subunit A"/>
    <property type="match status" value="1"/>
</dbReference>
<accession>A0A846QWJ0</accession>
<dbReference type="InterPro" id="IPR001304">
    <property type="entry name" value="C-type_lectin-like"/>
</dbReference>
<dbReference type="PROSITE" id="PS50041">
    <property type="entry name" value="C_TYPE_LECTIN_2"/>
    <property type="match status" value="1"/>
</dbReference>
<evidence type="ECO:0000313" key="2">
    <source>
        <dbReference type="EMBL" id="NJB70643.1"/>
    </source>
</evidence>
<gene>
    <name evidence="2" type="ORF">GGR42_001105</name>
</gene>
<dbReference type="AlphaFoldDB" id="A0A846QWJ0"/>
<proteinExistence type="predicted"/>
<evidence type="ECO:0000313" key="3">
    <source>
        <dbReference type="Proteomes" id="UP000590442"/>
    </source>
</evidence>
<feature type="domain" description="C-type lectin" evidence="1">
    <location>
        <begin position="304"/>
        <end position="430"/>
    </location>
</feature>
<reference evidence="2 3" key="1">
    <citation type="submission" date="2020-03" db="EMBL/GenBank/DDBJ databases">
        <title>Genomic Encyclopedia of Type Strains, Phase IV (KMG-IV): sequencing the most valuable type-strain genomes for metagenomic binning, comparative biology and taxonomic classification.</title>
        <authorList>
            <person name="Goeker M."/>
        </authorList>
    </citation>
    <scope>NUCLEOTIDE SEQUENCE [LARGE SCALE GENOMIC DNA]</scope>
    <source>
        <strain evidence="2 3">DSM 29762</strain>
    </source>
</reference>
<evidence type="ECO:0000259" key="1">
    <source>
        <dbReference type="PROSITE" id="PS50041"/>
    </source>
</evidence>
<dbReference type="Proteomes" id="UP000590442">
    <property type="component" value="Unassembled WGS sequence"/>
</dbReference>
<organism evidence="2 3">
    <name type="scientific">Saonia flava</name>
    <dbReference type="NCBI Taxonomy" id="523696"/>
    <lineage>
        <taxon>Bacteria</taxon>
        <taxon>Pseudomonadati</taxon>
        <taxon>Bacteroidota</taxon>
        <taxon>Flavobacteriia</taxon>
        <taxon>Flavobacteriales</taxon>
        <taxon>Flavobacteriaceae</taxon>
        <taxon>Saonia</taxon>
    </lineage>
</organism>
<dbReference type="SUPFAM" id="SSF56436">
    <property type="entry name" value="C-type lectin-like"/>
    <property type="match status" value="1"/>
</dbReference>
<protein>
    <recommendedName>
        <fullName evidence="1">C-type lectin domain-containing protein</fullName>
    </recommendedName>
</protein>